<dbReference type="AlphaFoldDB" id="A0A9W8IEZ1"/>
<accession>A0A9W8IEZ1</accession>
<evidence type="ECO:0000256" key="2">
    <source>
        <dbReference type="SAM" id="MobiDB-lite"/>
    </source>
</evidence>
<dbReference type="EMBL" id="JANBUW010000024">
    <property type="protein sequence ID" value="KAJ2850744.1"/>
    <property type="molecule type" value="Genomic_DNA"/>
</dbReference>
<feature type="compositionally biased region" description="Low complexity" evidence="2">
    <location>
        <begin position="488"/>
        <end position="499"/>
    </location>
</feature>
<gene>
    <name evidence="3" type="ORF">IWW36_001639</name>
</gene>
<organism evidence="3 4">
    <name type="scientific">Coemansia brasiliensis</name>
    <dbReference type="NCBI Taxonomy" id="2650707"/>
    <lineage>
        <taxon>Eukaryota</taxon>
        <taxon>Fungi</taxon>
        <taxon>Fungi incertae sedis</taxon>
        <taxon>Zoopagomycota</taxon>
        <taxon>Kickxellomycotina</taxon>
        <taxon>Kickxellomycetes</taxon>
        <taxon>Kickxellales</taxon>
        <taxon>Kickxellaceae</taxon>
        <taxon>Coemansia</taxon>
    </lineage>
</organism>
<feature type="region of interest" description="Disordered" evidence="2">
    <location>
        <begin position="121"/>
        <end position="205"/>
    </location>
</feature>
<dbReference type="Proteomes" id="UP001139887">
    <property type="component" value="Unassembled WGS sequence"/>
</dbReference>
<reference evidence="3" key="1">
    <citation type="submission" date="2022-07" db="EMBL/GenBank/DDBJ databases">
        <title>Phylogenomic reconstructions and comparative analyses of Kickxellomycotina fungi.</title>
        <authorList>
            <person name="Reynolds N.K."/>
            <person name="Stajich J.E."/>
            <person name="Barry K."/>
            <person name="Grigoriev I.V."/>
            <person name="Crous P."/>
            <person name="Smith M.E."/>
        </authorList>
    </citation>
    <scope>NUCLEOTIDE SEQUENCE</scope>
    <source>
        <strain evidence="3">NRRL 1566</strain>
    </source>
</reference>
<feature type="coiled-coil region" evidence="1">
    <location>
        <begin position="13"/>
        <end position="118"/>
    </location>
</feature>
<sequence length="531" mass="57356">MTDKASEQRIYELETALSQQREANAQAQRLLQRLERDHQRSLDELEALHKKHDRLEQQFFAAESELAAAHGKLERMQRSNAVLEANIESKAAAHEAEREEWQRTEADLRTELAAAKRQAVMRRRQTVAAGSPPPVSTHSRTKSLYAHDVPGSTLLSPLASPRTLPPDTDEQKQQQQQQVRQLTRRLREAEARAHEATEQARRMHAEAEQALADLDASRQQAKSLEHTAQQLSELNESLREDNESYQMLLQMSTIKGGLSFSNARTSLDSRASSGKWAASPTIHDDGSPEAPPAVPGDAGVDLASELGQALSLDDASSSAVSTGSASGGLQARVADLEEQTTQLKEELRKTKYERRHLSEENKALSLYVNKILDRIMTSAGGLEAVLSHDYDPKRPTAAAAAAAAAPRSKHARHSSVRLVRKQPKEPAAQLLPLAPSAEPGSGDGITSVFVPPVSPATLRSAKPLPAEPPAFARRARSATVAAGTPSHSGPTSGAATISTAGGGTWWKRMSIRLGGSNGSWNAPAEEATASP</sequence>
<evidence type="ECO:0000313" key="4">
    <source>
        <dbReference type="Proteomes" id="UP001139887"/>
    </source>
</evidence>
<dbReference type="PANTHER" id="PTHR38120:SF1">
    <property type="entry name" value="M PROTEIN, SEROTYPE 2.1"/>
    <property type="match status" value="1"/>
</dbReference>
<feature type="compositionally biased region" description="Low complexity" evidence="2">
    <location>
        <begin position="426"/>
        <end position="435"/>
    </location>
</feature>
<feature type="region of interest" description="Disordered" evidence="2">
    <location>
        <begin position="471"/>
        <end position="500"/>
    </location>
</feature>
<feature type="compositionally biased region" description="Low complexity" evidence="2">
    <location>
        <begin position="314"/>
        <end position="328"/>
    </location>
</feature>
<name>A0A9W8IEZ1_9FUNG</name>
<keyword evidence="4" id="KW-1185">Reference proteome</keyword>
<feature type="region of interest" description="Disordered" evidence="2">
    <location>
        <begin position="271"/>
        <end position="300"/>
    </location>
</feature>
<evidence type="ECO:0000313" key="3">
    <source>
        <dbReference type="EMBL" id="KAJ2850744.1"/>
    </source>
</evidence>
<dbReference type="OrthoDB" id="2121319at2759"/>
<proteinExistence type="predicted"/>
<feature type="compositionally biased region" description="Basic and acidic residues" evidence="2">
    <location>
        <begin position="185"/>
        <end position="205"/>
    </location>
</feature>
<keyword evidence="1" id="KW-0175">Coiled coil</keyword>
<comment type="caution">
    <text evidence="3">The sequence shown here is derived from an EMBL/GenBank/DDBJ whole genome shotgun (WGS) entry which is preliminary data.</text>
</comment>
<dbReference type="PANTHER" id="PTHR38120">
    <property type="entry name" value="EXPRESSED PROTEIN"/>
    <property type="match status" value="1"/>
</dbReference>
<feature type="region of interest" description="Disordered" evidence="2">
    <location>
        <begin position="397"/>
        <end position="445"/>
    </location>
</feature>
<feature type="region of interest" description="Disordered" evidence="2">
    <location>
        <begin position="314"/>
        <end position="333"/>
    </location>
</feature>
<protein>
    <submittedName>
        <fullName evidence="3">Uncharacterized protein</fullName>
    </submittedName>
</protein>
<evidence type="ECO:0000256" key="1">
    <source>
        <dbReference type="SAM" id="Coils"/>
    </source>
</evidence>
<feature type="compositionally biased region" description="Basic residues" evidence="2">
    <location>
        <begin position="407"/>
        <end position="421"/>
    </location>
</feature>